<protein>
    <submittedName>
        <fullName evidence="1">Uncharacterized protein</fullName>
    </submittedName>
</protein>
<gene>
    <name evidence="1" type="ORF">AVEN_178879_1</name>
</gene>
<sequence length="119" mass="13408">MWHARRLTRADLILPLYVPMESPSENLVFLVTYVVKVYAPTSSSDFESPQHSKKWTPNISTFYCKVDASSYTNLNDWKENIADPPILKSIPDEDIQLLAVQKAVFTTSTMSHTSGLQGS</sequence>
<proteinExistence type="predicted"/>
<evidence type="ECO:0000313" key="1">
    <source>
        <dbReference type="EMBL" id="GBM71156.1"/>
    </source>
</evidence>
<dbReference type="AlphaFoldDB" id="A0A4Y2I1V1"/>
<name>A0A4Y2I1V1_ARAVE</name>
<comment type="caution">
    <text evidence="1">The sequence shown here is derived from an EMBL/GenBank/DDBJ whole genome shotgun (WGS) entry which is preliminary data.</text>
</comment>
<dbReference type="EMBL" id="BGPR01002295">
    <property type="protein sequence ID" value="GBM71156.1"/>
    <property type="molecule type" value="Genomic_DNA"/>
</dbReference>
<evidence type="ECO:0000313" key="2">
    <source>
        <dbReference type="Proteomes" id="UP000499080"/>
    </source>
</evidence>
<keyword evidence="2" id="KW-1185">Reference proteome</keyword>
<organism evidence="1 2">
    <name type="scientific">Araneus ventricosus</name>
    <name type="common">Orbweaver spider</name>
    <name type="synonym">Epeira ventricosa</name>
    <dbReference type="NCBI Taxonomy" id="182803"/>
    <lineage>
        <taxon>Eukaryota</taxon>
        <taxon>Metazoa</taxon>
        <taxon>Ecdysozoa</taxon>
        <taxon>Arthropoda</taxon>
        <taxon>Chelicerata</taxon>
        <taxon>Arachnida</taxon>
        <taxon>Araneae</taxon>
        <taxon>Araneomorphae</taxon>
        <taxon>Entelegynae</taxon>
        <taxon>Araneoidea</taxon>
        <taxon>Araneidae</taxon>
        <taxon>Araneus</taxon>
    </lineage>
</organism>
<dbReference type="OrthoDB" id="6617942at2759"/>
<dbReference type="Proteomes" id="UP000499080">
    <property type="component" value="Unassembled WGS sequence"/>
</dbReference>
<reference evidence="1 2" key="1">
    <citation type="journal article" date="2019" name="Sci. Rep.">
        <title>Orb-weaving spider Araneus ventricosus genome elucidates the spidroin gene catalogue.</title>
        <authorList>
            <person name="Kono N."/>
            <person name="Nakamura H."/>
            <person name="Ohtoshi R."/>
            <person name="Moran D.A.P."/>
            <person name="Shinohara A."/>
            <person name="Yoshida Y."/>
            <person name="Fujiwara M."/>
            <person name="Mori M."/>
            <person name="Tomita M."/>
            <person name="Arakawa K."/>
        </authorList>
    </citation>
    <scope>NUCLEOTIDE SEQUENCE [LARGE SCALE GENOMIC DNA]</scope>
</reference>
<accession>A0A4Y2I1V1</accession>